<evidence type="ECO:0000313" key="5">
    <source>
        <dbReference type="EMBL" id="RDL45919.1"/>
    </source>
</evidence>
<keyword evidence="5" id="KW-0396">Initiation factor</keyword>
<organism evidence="5 6">
    <name type="scientific">Marinomonas piezotolerans</name>
    <dbReference type="NCBI Taxonomy" id="2213058"/>
    <lineage>
        <taxon>Bacteria</taxon>
        <taxon>Pseudomonadati</taxon>
        <taxon>Pseudomonadota</taxon>
        <taxon>Gammaproteobacteria</taxon>
        <taxon>Oceanospirillales</taxon>
        <taxon>Oceanospirillaceae</taxon>
        <taxon>Marinomonas</taxon>
    </lineage>
</organism>
<dbReference type="Proteomes" id="UP000254326">
    <property type="component" value="Unassembled WGS sequence"/>
</dbReference>
<dbReference type="GO" id="GO:0003743">
    <property type="term" value="F:translation initiation factor activity"/>
    <property type="evidence" value="ECO:0007669"/>
    <property type="project" value="UniProtKB-KW"/>
</dbReference>
<proteinExistence type="inferred from homology"/>
<keyword evidence="6" id="KW-1185">Reference proteome</keyword>
<sequence>MKNRLVYSTEQGRICPDCNQPVGDCACDQNNALLGSGDVKIMLETKGRKGKGVTIVKDLAMTADELKVLGKKIKSHCGVGGSVKDGNIEIQGDQRDKVKAFLASLDIKSKLAGGK</sequence>
<dbReference type="PANTHER" id="PTHR12789:SF0">
    <property type="entry name" value="DENSITY-REGULATED PROTEIN"/>
    <property type="match status" value="1"/>
</dbReference>
<comment type="similarity">
    <text evidence="1">Belongs to the SUI1 family.</text>
</comment>
<dbReference type="EMBL" id="QKRA01000001">
    <property type="protein sequence ID" value="RDL45919.1"/>
    <property type="molecule type" value="Genomic_DNA"/>
</dbReference>
<feature type="domain" description="SUI1" evidence="4">
    <location>
        <begin position="40"/>
        <end position="106"/>
    </location>
</feature>
<reference evidence="5 6" key="1">
    <citation type="submission" date="2018-06" db="EMBL/GenBank/DDBJ databases">
        <title>Marinomonas sp. YLB-05 draft genome sequence.</title>
        <authorList>
            <person name="Yu L."/>
            <person name="Tang X."/>
        </authorList>
    </citation>
    <scope>NUCLEOTIDE SEQUENCE [LARGE SCALE GENOMIC DNA]</scope>
    <source>
        <strain evidence="5 6">YLB-05</strain>
    </source>
</reference>
<dbReference type="PIRSF" id="PIRSF037511">
    <property type="entry name" value="Transl_init_SUI1_pro"/>
    <property type="match status" value="1"/>
</dbReference>
<dbReference type="PROSITE" id="PS50296">
    <property type="entry name" value="SUI1"/>
    <property type="match status" value="1"/>
</dbReference>
<dbReference type="InterPro" id="IPR050318">
    <property type="entry name" value="DENR/SUI1_TIF"/>
</dbReference>
<comment type="caution">
    <text evidence="5">The sequence shown here is derived from an EMBL/GenBank/DDBJ whole genome shotgun (WGS) entry which is preliminary data.</text>
</comment>
<name>A0A370UDS3_9GAMM</name>
<dbReference type="Pfam" id="PF01253">
    <property type="entry name" value="SUI1"/>
    <property type="match status" value="1"/>
</dbReference>
<gene>
    <name evidence="5" type="ORF">DN730_02390</name>
</gene>
<dbReference type="CDD" id="cd11567">
    <property type="entry name" value="YciH_like"/>
    <property type="match status" value="1"/>
</dbReference>
<evidence type="ECO:0000256" key="2">
    <source>
        <dbReference type="ARBA" id="ARBA00022845"/>
    </source>
</evidence>
<dbReference type="PANTHER" id="PTHR12789">
    <property type="entry name" value="DENSITY-REGULATED PROTEIN HOMOLOG"/>
    <property type="match status" value="1"/>
</dbReference>
<dbReference type="GO" id="GO:0002188">
    <property type="term" value="P:translation reinitiation"/>
    <property type="evidence" value="ECO:0007669"/>
    <property type="project" value="TreeGrafter"/>
</dbReference>
<protein>
    <submittedName>
        <fullName evidence="5">Translation initiation factor</fullName>
    </submittedName>
</protein>
<dbReference type="GO" id="GO:0001731">
    <property type="term" value="P:formation of translation preinitiation complex"/>
    <property type="evidence" value="ECO:0007669"/>
    <property type="project" value="TreeGrafter"/>
</dbReference>
<dbReference type="AlphaFoldDB" id="A0A370UDS3"/>
<evidence type="ECO:0000259" key="4">
    <source>
        <dbReference type="PROSITE" id="PS50296"/>
    </source>
</evidence>
<dbReference type="Gene3D" id="3.30.780.10">
    <property type="entry name" value="SUI1-like domain"/>
    <property type="match status" value="1"/>
</dbReference>
<dbReference type="GO" id="GO:0003729">
    <property type="term" value="F:mRNA binding"/>
    <property type="evidence" value="ECO:0007669"/>
    <property type="project" value="TreeGrafter"/>
</dbReference>
<evidence type="ECO:0000256" key="3">
    <source>
        <dbReference type="ARBA" id="ARBA00022917"/>
    </source>
</evidence>
<dbReference type="GO" id="GO:0006417">
    <property type="term" value="P:regulation of translation"/>
    <property type="evidence" value="ECO:0007669"/>
    <property type="project" value="UniProtKB-KW"/>
</dbReference>
<keyword evidence="2" id="KW-0810">Translation regulation</keyword>
<evidence type="ECO:0000313" key="6">
    <source>
        <dbReference type="Proteomes" id="UP000254326"/>
    </source>
</evidence>
<dbReference type="OrthoDB" id="9792915at2"/>
<dbReference type="InterPro" id="IPR005872">
    <property type="entry name" value="SUI1_arc_bac"/>
</dbReference>
<dbReference type="InterPro" id="IPR001950">
    <property type="entry name" value="SUI1"/>
</dbReference>
<keyword evidence="3" id="KW-0648">Protein biosynthesis</keyword>
<dbReference type="SUPFAM" id="SSF55159">
    <property type="entry name" value="eIF1-like"/>
    <property type="match status" value="1"/>
</dbReference>
<dbReference type="InterPro" id="IPR036877">
    <property type="entry name" value="SUI1_dom_sf"/>
</dbReference>
<dbReference type="RefSeq" id="WP_115466506.1">
    <property type="nucleotide sequence ID" value="NZ_QKRA01000001.1"/>
</dbReference>
<evidence type="ECO:0000256" key="1">
    <source>
        <dbReference type="ARBA" id="ARBA00005422"/>
    </source>
</evidence>
<accession>A0A370UDS3</accession>